<comment type="subcellular location">
    <subcellularLocation>
        <location evidence="1">Secreted</location>
    </subcellularLocation>
</comment>
<dbReference type="InParanoid" id="A0A212ETK7"/>
<protein>
    <submittedName>
        <fullName evidence="5">SCP-related protein</fullName>
    </submittedName>
</protein>
<name>A0A212ETK7_DANPL</name>
<evidence type="ECO:0000313" key="5">
    <source>
        <dbReference type="EMBL" id="OWR44826.1"/>
    </source>
</evidence>
<accession>A0A212ETK7</accession>
<proteinExistence type="predicted"/>
<dbReference type="InterPro" id="IPR014044">
    <property type="entry name" value="CAP_dom"/>
</dbReference>
<dbReference type="Proteomes" id="UP000007151">
    <property type="component" value="Unassembled WGS sequence"/>
</dbReference>
<comment type="caution">
    <text evidence="5">The sequence shown here is derived from an EMBL/GenBank/DDBJ whole genome shotgun (WGS) entry which is preliminary data.</text>
</comment>
<evidence type="ECO:0000256" key="2">
    <source>
        <dbReference type="ARBA" id="ARBA00022525"/>
    </source>
</evidence>
<reference evidence="5 6" key="1">
    <citation type="journal article" date="2011" name="Cell">
        <title>The monarch butterfly genome yields insights into long-distance migration.</title>
        <authorList>
            <person name="Zhan S."/>
            <person name="Merlin C."/>
            <person name="Boore J.L."/>
            <person name="Reppert S.M."/>
        </authorList>
    </citation>
    <scope>NUCLEOTIDE SEQUENCE [LARGE SCALE GENOMIC DNA]</scope>
    <source>
        <strain evidence="5">F-2</strain>
    </source>
</reference>
<evidence type="ECO:0000256" key="3">
    <source>
        <dbReference type="SAM" id="SignalP"/>
    </source>
</evidence>
<keyword evidence="6" id="KW-1185">Reference proteome</keyword>
<feature type="domain" description="SCP" evidence="4">
    <location>
        <begin position="34"/>
        <end position="92"/>
    </location>
</feature>
<organism evidence="5 6">
    <name type="scientific">Danaus plexippus plexippus</name>
    <dbReference type="NCBI Taxonomy" id="278856"/>
    <lineage>
        <taxon>Eukaryota</taxon>
        <taxon>Metazoa</taxon>
        <taxon>Ecdysozoa</taxon>
        <taxon>Arthropoda</taxon>
        <taxon>Hexapoda</taxon>
        <taxon>Insecta</taxon>
        <taxon>Pterygota</taxon>
        <taxon>Neoptera</taxon>
        <taxon>Endopterygota</taxon>
        <taxon>Lepidoptera</taxon>
        <taxon>Glossata</taxon>
        <taxon>Ditrysia</taxon>
        <taxon>Papilionoidea</taxon>
        <taxon>Nymphalidae</taxon>
        <taxon>Danainae</taxon>
        <taxon>Danaini</taxon>
        <taxon>Danaina</taxon>
        <taxon>Danaus</taxon>
        <taxon>Danaus</taxon>
    </lineage>
</organism>
<dbReference type="KEGG" id="dpl:KGM_209001A"/>
<dbReference type="EMBL" id="AGBW02012558">
    <property type="protein sequence ID" value="OWR44826.1"/>
    <property type="molecule type" value="Genomic_DNA"/>
</dbReference>
<evidence type="ECO:0000259" key="4">
    <source>
        <dbReference type="Pfam" id="PF00188"/>
    </source>
</evidence>
<dbReference type="CDD" id="cd05380">
    <property type="entry name" value="CAP_euk"/>
    <property type="match status" value="1"/>
</dbReference>
<dbReference type="AlphaFoldDB" id="A0A212ETK7"/>
<keyword evidence="2" id="KW-0964">Secreted</keyword>
<dbReference type="Pfam" id="PF00188">
    <property type="entry name" value="CAP"/>
    <property type="match status" value="1"/>
</dbReference>
<keyword evidence="3" id="KW-0732">Signal</keyword>
<dbReference type="GO" id="GO:0005576">
    <property type="term" value="C:extracellular region"/>
    <property type="evidence" value="ECO:0007669"/>
    <property type="project" value="UniProtKB-SubCell"/>
</dbReference>
<feature type="signal peptide" evidence="3">
    <location>
        <begin position="1"/>
        <end position="17"/>
    </location>
</feature>
<dbReference type="SUPFAM" id="SSF55797">
    <property type="entry name" value="PR-1-like"/>
    <property type="match status" value="1"/>
</dbReference>
<dbReference type="InterPro" id="IPR035940">
    <property type="entry name" value="CAP_sf"/>
</dbReference>
<dbReference type="Gene3D" id="3.40.33.10">
    <property type="entry name" value="CAP"/>
    <property type="match status" value="1"/>
</dbReference>
<gene>
    <name evidence="5" type="ORF">KGM_209001A</name>
</gene>
<evidence type="ECO:0000256" key="1">
    <source>
        <dbReference type="ARBA" id="ARBA00004613"/>
    </source>
</evidence>
<feature type="non-terminal residue" evidence="5">
    <location>
        <position position="137"/>
    </location>
</feature>
<sequence length="137" mass="15514">MYEKILVLFLVLHYTRSALIELSCSDINTFISGQNAVRQLVAEGKVEGLPPAAEMNSVVWDEELAAKAEKWAASYPKSVDPDQTIRKKLNSYDHECKYIHPQKNRAPPLYFSYAQIEAIKDYTRGLDDSGGFQSLTR</sequence>
<feature type="chain" id="PRO_5013075263" evidence="3">
    <location>
        <begin position="18"/>
        <end position="137"/>
    </location>
</feature>
<evidence type="ECO:0000313" key="6">
    <source>
        <dbReference type="Proteomes" id="UP000007151"/>
    </source>
</evidence>